<dbReference type="EMBL" id="GGEC01054164">
    <property type="protein sequence ID" value="MBX34648.1"/>
    <property type="molecule type" value="Transcribed_RNA"/>
</dbReference>
<evidence type="ECO:0000313" key="1">
    <source>
        <dbReference type="EMBL" id="MBX34648.1"/>
    </source>
</evidence>
<keyword evidence="1" id="KW-0808">Transferase</keyword>
<organism evidence="1">
    <name type="scientific">Rhizophora mucronata</name>
    <name type="common">Asiatic mangrove</name>
    <dbReference type="NCBI Taxonomy" id="61149"/>
    <lineage>
        <taxon>Eukaryota</taxon>
        <taxon>Viridiplantae</taxon>
        <taxon>Streptophyta</taxon>
        <taxon>Embryophyta</taxon>
        <taxon>Tracheophyta</taxon>
        <taxon>Spermatophyta</taxon>
        <taxon>Magnoliopsida</taxon>
        <taxon>eudicotyledons</taxon>
        <taxon>Gunneridae</taxon>
        <taxon>Pentapetalae</taxon>
        <taxon>rosids</taxon>
        <taxon>fabids</taxon>
        <taxon>Malpighiales</taxon>
        <taxon>Rhizophoraceae</taxon>
        <taxon>Rhizophora</taxon>
    </lineage>
</organism>
<sequence>MLLITCFSHMRSSRQRAILILTKEESSPTCLELIFLATI</sequence>
<keyword evidence="1" id="KW-0418">Kinase</keyword>
<protein>
    <submittedName>
        <fullName evidence="1">Serine-threonine protein kinase plant-type</fullName>
    </submittedName>
</protein>
<name>A0A2P2MWR5_RHIMU</name>
<reference evidence="1" key="1">
    <citation type="submission" date="2018-02" db="EMBL/GenBank/DDBJ databases">
        <title>Rhizophora mucronata_Transcriptome.</title>
        <authorList>
            <person name="Meera S.P."/>
            <person name="Sreeshan A."/>
            <person name="Augustine A."/>
        </authorList>
    </citation>
    <scope>NUCLEOTIDE SEQUENCE</scope>
    <source>
        <tissue evidence="1">Leaf</tissue>
    </source>
</reference>
<accession>A0A2P2MWR5</accession>
<proteinExistence type="predicted"/>
<dbReference type="AlphaFoldDB" id="A0A2P2MWR5"/>
<dbReference type="GO" id="GO:0016301">
    <property type="term" value="F:kinase activity"/>
    <property type="evidence" value="ECO:0007669"/>
    <property type="project" value="UniProtKB-KW"/>
</dbReference>